<evidence type="ECO:0000313" key="3">
    <source>
        <dbReference type="Proteomes" id="UP000016924"/>
    </source>
</evidence>
<dbReference type="RefSeq" id="XP_007777649.1">
    <property type="nucleotide sequence ID" value="XM_007779459.1"/>
</dbReference>
<feature type="compositionally biased region" description="Basic and acidic residues" evidence="1">
    <location>
        <begin position="401"/>
        <end position="415"/>
    </location>
</feature>
<protein>
    <recommendedName>
        <fullName evidence="4">Leucine rich repeat protein</fullName>
    </recommendedName>
</protein>
<reference evidence="3" key="1">
    <citation type="submission" date="2012-06" db="EMBL/GenBank/DDBJ databases">
        <title>The genome sequence of Coniosporium apollinis CBS 100218.</title>
        <authorList>
            <consortium name="The Broad Institute Genome Sequencing Platform"/>
            <person name="Cuomo C."/>
            <person name="Gorbushina A."/>
            <person name="Noack S."/>
            <person name="Walker B."/>
            <person name="Young S.K."/>
            <person name="Zeng Q."/>
            <person name="Gargeya S."/>
            <person name="Fitzgerald M."/>
            <person name="Haas B."/>
            <person name="Abouelleil A."/>
            <person name="Alvarado L."/>
            <person name="Arachchi H.M."/>
            <person name="Berlin A.M."/>
            <person name="Chapman S.B."/>
            <person name="Goldberg J."/>
            <person name="Griggs A."/>
            <person name="Gujja S."/>
            <person name="Hansen M."/>
            <person name="Howarth C."/>
            <person name="Imamovic A."/>
            <person name="Larimer J."/>
            <person name="McCowan C."/>
            <person name="Montmayeur A."/>
            <person name="Murphy C."/>
            <person name="Neiman D."/>
            <person name="Pearson M."/>
            <person name="Priest M."/>
            <person name="Roberts A."/>
            <person name="Saif S."/>
            <person name="Shea T."/>
            <person name="Sisk P."/>
            <person name="Sykes S."/>
            <person name="Wortman J."/>
            <person name="Nusbaum C."/>
            <person name="Birren B."/>
        </authorList>
    </citation>
    <scope>NUCLEOTIDE SEQUENCE [LARGE SCALE GENOMIC DNA]</scope>
    <source>
        <strain evidence="3">CBS 100218</strain>
    </source>
</reference>
<dbReference type="InterPro" id="IPR001611">
    <property type="entry name" value="Leu-rich_rpt"/>
</dbReference>
<feature type="region of interest" description="Disordered" evidence="1">
    <location>
        <begin position="382"/>
        <end position="444"/>
    </location>
</feature>
<name>R7YK78_CONA1</name>
<evidence type="ECO:0000256" key="1">
    <source>
        <dbReference type="SAM" id="MobiDB-lite"/>
    </source>
</evidence>
<proteinExistence type="predicted"/>
<dbReference type="Pfam" id="PF13516">
    <property type="entry name" value="LRR_6"/>
    <property type="match status" value="1"/>
</dbReference>
<feature type="compositionally biased region" description="Low complexity" evidence="1">
    <location>
        <begin position="416"/>
        <end position="431"/>
    </location>
</feature>
<sequence>MTCLRIPFRSFRGLEFLRSPTAQTLKTDHCAACYLGDLQQLRTLKLRGANLRDAGLRALLIAVFRLHVTTTEPHYLRSLDVRDNLLTNEAFDWRVVPNNTDQDDEPPPYSLTVSDIQPGSIIDSPDFLKAFEDGKDIVSVFDTRFSAALHSARLQFTDQLEDVVARIRASPTLTTSNLYESLHPGLTHLYISGNQITAQGVEELLKRLPLQVFDCGTITRSKAMKEVLSTEASILVETEVAFTISAGIKKCPTLRFLRVNHQVVTGFSSLYDRGWTRVPESAFRAGGTQWEDKPPANKALEKYSYPLSLLSIDTLVLTSVPATSAKGYMTACLKAFLEACGTMERASALYQWWRNHGDVSPPEVFPAPEHILTTQEVRLEFGPSPAHLNRSEETGASETENPGKDDFSFFPDEKTSGSTSSSEPAPSKAPSLLDSGPPHPDSDVIKSLAAFRQTQREKRARSVAEGRAGEAFWNGKLQVVRPATYDQGNIPSYRTGKLWSTA</sequence>
<keyword evidence="3" id="KW-1185">Reference proteome</keyword>
<dbReference type="SUPFAM" id="SSF52047">
    <property type="entry name" value="RNI-like"/>
    <property type="match status" value="1"/>
</dbReference>
<dbReference type="OrthoDB" id="408631at2759"/>
<evidence type="ECO:0000313" key="2">
    <source>
        <dbReference type="EMBL" id="EON62332.1"/>
    </source>
</evidence>
<dbReference type="EMBL" id="JH767558">
    <property type="protein sequence ID" value="EON62332.1"/>
    <property type="molecule type" value="Genomic_DNA"/>
</dbReference>
<dbReference type="Proteomes" id="UP000016924">
    <property type="component" value="Unassembled WGS sequence"/>
</dbReference>
<evidence type="ECO:0008006" key="4">
    <source>
        <dbReference type="Google" id="ProtNLM"/>
    </source>
</evidence>
<accession>R7YK78</accession>
<organism evidence="2 3">
    <name type="scientific">Coniosporium apollinis (strain CBS 100218)</name>
    <name type="common">Rock-inhabiting black yeast</name>
    <dbReference type="NCBI Taxonomy" id="1168221"/>
    <lineage>
        <taxon>Eukaryota</taxon>
        <taxon>Fungi</taxon>
        <taxon>Dikarya</taxon>
        <taxon>Ascomycota</taxon>
        <taxon>Pezizomycotina</taxon>
        <taxon>Dothideomycetes</taxon>
        <taxon>Dothideomycetes incertae sedis</taxon>
        <taxon>Coniosporium</taxon>
    </lineage>
</organism>
<dbReference type="AlphaFoldDB" id="R7YK78"/>
<gene>
    <name evidence="2" type="ORF">W97_01553</name>
</gene>
<dbReference type="HOGENOM" id="CLU_542917_0_0_1"/>
<dbReference type="Gene3D" id="3.80.10.10">
    <property type="entry name" value="Ribonuclease Inhibitor"/>
    <property type="match status" value="1"/>
</dbReference>
<dbReference type="InterPro" id="IPR032675">
    <property type="entry name" value="LRR_dom_sf"/>
</dbReference>
<dbReference type="GeneID" id="19898864"/>